<dbReference type="InterPro" id="IPR018060">
    <property type="entry name" value="HTH_AraC"/>
</dbReference>
<feature type="domain" description="HTH araC/xylS-type" evidence="4">
    <location>
        <begin position="186"/>
        <end position="284"/>
    </location>
</feature>
<reference evidence="7 8" key="1">
    <citation type="submission" date="2017-12" db="EMBL/GenBank/DDBJ databases">
        <authorList>
            <person name="Paulsen S."/>
            <person name="Gram L.K."/>
        </authorList>
    </citation>
    <scope>NUCLEOTIDE SEQUENCE [LARGE SCALE GENOMIC DNA]</scope>
    <source>
        <strain evidence="6 8">S2231</strain>
        <strain evidence="5 7">S2233</strain>
    </source>
</reference>
<organism evidence="6 8">
    <name type="scientific">Pseudoalteromonas citrea</name>
    <dbReference type="NCBI Taxonomy" id="43655"/>
    <lineage>
        <taxon>Bacteria</taxon>
        <taxon>Pseudomonadati</taxon>
        <taxon>Pseudomonadota</taxon>
        <taxon>Gammaproteobacteria</taxon>
        <taxon>Alteromonadales</taxon>
        <taxon>Pseudoalteromonadaceae</taxon>
        <taxon>Pseudoalteromonas</taxon>
    </lineage>
</organism>
<dbReference type="SMART" id="SM00342">
    <property type="entry name" value="HTH_ARAC"/>
    <property type="match status" value="1"/>
</dbReference>
<evidence type="ECO:0000256" key="1">
    <source>
        <dbReference type="ARBA" id="ARBA00023015"/>
    </source>
</evidence>
<evidence type="ECO:0000256" key="2">
    <source>
        <dbReference type="ARBA" id="ARBA00023125"/>
    </source>
</evidence>
<dbReference type="GO" id="GO:0043565">
    <property type="term" value="F:sequence-specific DNA binding"/>
    <property type="evidence" value="ECO:0007669"/>
    <property type="project" value="InterPro"/>
</dbReference>
<evidence type="ECO:0000256" key="3">
    <source>
        <dbReference type="ARBA" id="ARBA00023163"/>
    </source>
</evidence>
<name>A0A5S3XSN5_9GAMM</name>
<evidence type="ECO:0000313" key="7">
    <source>
        <dbReference type="Proteomes" id="UP000305730"/>
    </source>
</evidence>
<gene>
    <name evidence="6" type="ORF">CWB96_05055</name>
    <name evidence="5" type="ORF">CWB97_05920</name>
</gene>
<evidence type="ECO:0000313" key="6">
    <source>
        <dbReference type="EMBL" id="TMP61118.1"/>
    </source>
</evidence>
<evidence type="ECO:0000313" key="8">
    <source>
        <dbReference type="Proteomes" id="UP000307706"/>
    </source>
</evidence>
<keyword evidence="1" id="KW-0805">Transcription regulation</keyword>
<dbReference type="InterPro" id="IPR009057">
    <property type="entry name" value="Homeodomain-like_sf"/>
</dbReference>
<dbReference type="InterPro" id="IPR018062">
    <property type="entry name" value="HTH_AraC-typ_CS"/>
</dbReference>
<accession>A0A5S3XSN5</accession>
<reference evidence="6" key="3">
    <citation type="submission" date="2019-09" db="EMBL/GenBank/DDBJ databases">
        <title>Co-occurence of chitin degradation, pigmentation and bioactivity in marine Pseudoalteromonas.</title>
        <authorList>
            <person name="Sonnenschein E.C."/>
            <person name="Bech P.K."/>
        </authorList>
    </citation>
    <scope>NUCLEOTIDE SEQUENCE</scope>
    <source>
        <strain evidence="6">S2231</strain>
        <strain evidence="5 7">S2233</strain>
    </source>
</reference>
<dbReference type="InterPro" id="IPR054015">
    <property type="entry name" value="ExsA-like_N"/>
</dbReference>
<proteinExistence type="predicted"/>
<protein>
    <recommendedName>
        <fullName evidence="4">HTH araC/xylS-type domain-containing protein</fullName>
    </recommendedName>
</protein>
<keyword evidence="7" id="KW-1185">Reference proteome</keyword>
<dbReference type="PANTHER" id="PTHR43280">
    <property type="entry name" value="ARAC-FAMILY TRANSCRIPTIONAL REGULATOR"/>
    <property type="match status" value="1"/>
</dbReference>
<dbReference type="PROSITE" id="PS00041">
    <property type="entry name" value="HTH_ARAC_FAMILY_1"/>
    <property type="match status" value="1"/>
</dbReference>
<dbReference type="EMBL" id="PNCK01000019">
    <property type="protein sequence ID" value="TMP44745.1"/>
    <property type="molecule type" value="Genomic_DNA"/>
</dbReference>
<keyword evidence="3" id="KW-0804">Transcription</keyword>
<dbReference type="InterPro" id="IPR020449">
    <property type="entry name" value="Tscrpt_reg_AraC-type_HTH"/>
</dbReference>
<dbReference type="InterPro" id="IPR037923">
    <property type="entry name" value="HTH-like"/>
</dbReference>
<dbReference type="AlphaFoldDB" id="A0A5S3XSN5"/>
<dbReference type="Pfam" id="PF22200">
    <property type="entry name" value="ExsA_N"/>
    <property type="match status" value="1"/>
</dbReference>
<dbReference type="GO" id="GO:0003700">
    <property type="term" value="F:DNA-binding transcription factor activity"/>
    <property type="evidence" value="ECO:0007669"/>
    <property type="project" value="InterPro"/>
</dbReference>
<dbReference type="RefSeq" id="WP_171044283.1">
    <property type="nucleotide sequence ID" value="NZ_PNCK01000019.1"/>
</dbReference>
<dbReference type="SUPFAM" id="SSF51215">
    <property type="entry name" value="Regulatory protein AraC"/>
    <property type="match status" value="1"/>
</dbReference>
<dbReference type="PRINTS" id="PR00032">
    <property type="entry name" value="HTHARAC"/>
</dbReference>
<dbReference type="Proteomes" id="UP000305730">
    <property type="component" value="Unassembled WGS sequence"/>
</dbReference>
<dbReference type="PROSITE" id="PS01124">
    <property type="entry name" value="HTH_ARAC_FAMILY_2"/>
    <property type="match status" value="1"/>
</dbReference>
<dbReference type="Proteomes" id="UP000307706">
    <property type="component" value="Unassembled WGS sequence"/>
</dbReference>
<dbReference type="PANTHER" id="PTHR43280:SF2">
    <property type="entry name" value="HTH-TYPE TRANSCRIPTIONAL REGULATOR EXSA"/>
    <property type="match status" value="1"/>
</dbReference>
<dbReference type="EMBL" id="PNCL01000018">
    <property type="protein sequence ID" value="TMP61118.1"/>
    <property type="molecule type" value="Genomic_DNA"/>
</dbReference>
<evidence type="ECO:0000313" key="5">
    <source>
        <dbReference type="EMBL" id="TMP44745.1"/>
    </source>
</evidence>
<reference evidence="8" key="2">
    <citation type="submission" date="2019-06" db="EMBL/GenBank/DDBJ databases">
        <title>Co-occurence of chitin degradation, pigmentation and bioactivity in marine Pseudoalteromonas.</title>
        <authorList>
            <person name="Sonnenschein E.C."/>
            <person name="Bech P.K."/>
        </authorList>
    </citation>
    <scope>NUCLEOTIDE SEQUENCE [LARGE SCALE GENOMIC DNA]</scope>
    <source>
        <strain evidence="8">S2231</strain>
    </source>
</reference>
<evidence type="ECO:0000259" key="4">
    <source>
        <dbReference type="PROSITE" id="PS01124"/>
    </source>
</evidence>
<dbReference type="Gene3D" id="1.10.10.60">
    <property type="entry name" value="Homeodomain-like"/>
    <property type="match status" value="2"/>
</dbReference>
<sequence>MLVLPQGLEAIGGVKRFIRGITCSIYYKTLTRDLFDIEFYTNQLCLVYVVAGKEHIMSKPNHRVTLTHGSAILLTPGETLHSDYFSASGALKAWLVFFSPTMLAHLPQAQPDKKGHNTFPAFIPLSHSALLAPFFDSLEAYHRDNLLNDGMLHAKATELLLLINSLSPTPLHQLQYSLTGSAGFNIQFKKLIEDSDYLSLSVADLARLCNMPSTSFARKFKATYSMTPKQWLVDKRLMYAKTQLALKDWSVTDIATDIGYADPSHFIKLFKSKFGVTPHQYKSSGEKNRFC</sequence>
<dbReference type="Pfam" id="PF12833">
    <property type="entry name" value="HTH_18"/>
    <property type="match status" value="1"/>
</dbReference>
<dbReference type="SUPFAM" id="SSF46689">
    <property type="entry name" value="Homeodomain-like"/>
    <property type="match status" value="2"/>
</dbReference>
<keyword evidence="2" id="KW-0238">DNA-binding</keyword>
<comment type="caution">
    <text evidence="6">The sequence shown here is derived from an EMBL/GenBank/DDBJ whole genome shotgun (WGS) entry which is preliminary data.</text>
</comment>